<dbReference type="SUPFAM" id="SSF58038">
    <property type="entry name" value="SNARE fusion complex"/>
    <property type="match status" value="2"/>
</dbReference>
<dbReference type="GO" id="GO:0016082">
    <property type="term" value="P:synaptic vesicle priming"/>
    <property type="evidence" value="ECO:0007669"/>
    <property type="project" value="TreeGrafter"/>
</dbReference>
<dbReference type="CTD" id="9342"/>
<dbReference type="InterPro" id="IPR000727">
    <property type="entry name" value="T_SNARE_dom"/>
</dbReference>
<dbReference type="GeneID" id="115629428"/>
<dbReference type="GO" id="GO:0031629">
    <property type="term" value="P:synaptic vesicle fusion to presynaptic active zone membrane"/>
    <property type="evidence" value="ECO:0007669"/>
    <property type="project" value="TreeGrafter"/>
</dbReference>
<evidence type="ECO:0000259" key="6">
    <source>
        <dbReference type="PROSITE" id="PS50192"/>
    </source>
</evidence>
<organism evidence="7 8">
    <name type="scientific">Drosophila lebanonensis</name>
    <name type="common">Fruit fly</name>
    <name type="synonym">Scaptodrosophila lebanonensis</name>
    <dbReference type="NCBI Taxonomy" id="7225"/>
    <lineage>
        <taxon>Eukaryota</taxon>
        <taxon>Metazoa</taxon>
        <taxon>Ecdysozoa</taxon>
        <taxon>Arthropoda</taxon>
        <taxon>Hexapoda</taxon>
        <taxon>Insecta</taxon>
        <taxon>Pterygota</taxon>
        <taxon>Neoptera</taxon>
        <taxon>Endopterygota</taxon>
        <taxon>Diptera</taxon>
        <taxon>Brachycera</taxon>
        <taxon>Muscomorpha</taxon>
        <taxon>Ephydroidea</taxon>
        <taxon>Drosophilidae</taxon>
        <taxon>Scaptodrosophila</taxon>
    </lineage>
</organism>
<dbReference type="SMART" id="SM00397">
    <property type="entry name" value="t_SNARE"/>
    <property type="match status" value="2"/>
</dbReference>
<dbReference type="OrthoDB" id="18679at2759"/>
<dbReference type="AlphaFoldDB" id="A0A6J2TZ06"/>
<dbReference type="RefSeq" id="XP_030381746.1">
    <property type="nucleotide sequence ID" value="XM_030525886.1"/>
</dbReference>
<accession>A0A6J2TZ06</accession>
<evidence type="ECO:0000256" key="5">
    <source>
        <dbReference type="SAM" id="MobiDB-lite"/>
    </source>
</evidence>
<evidence type="ECO:0000256" key="3">
    <source>
        <dbReference type="ARBA" id="ARBA00022927"/>
    </source>
</evidence>
<feature type="domain" description="T-SNARE coiled-coil homology" evidence="6">
    <location>
        <begin position="190"/>
        <end position="252"/>
    </location>
</feature>
<dbReference type="GO" id="GO:0019905">
    <property type="term" value="F:syntaxin binding"/>
    <property type="evidence" value="ECO:0007669"/>
    <property type="project" value="TreeGrafter"/>
</dbReference>
<dbReference type="GO" id="GO:0031201">
    <property type="term" value="C:SNARE complex"/>
    <property type="evidence" value="ECO:0007669"/>
    <property type="project" value="TreeGrafter"/>
</dbReference>
<keyword evidence="7" id="KW-1185">Reference proteome</keyword>
<feature type="region of interest" description="Disordered" evidence="5">
    <location>
        <begin position="135"/>
        <end position="162"/>
    </location>
</feature>
<dbReference type="Proteomes" id="UP000504634">
    <property type="component" value="Unplaced"/>
</dbReference>
<dbReference type="PANTHER" id="PTHR19305:SF9">
    <property type="entry name" value="SYNAPTOSOMAL-ASSOCIATED PROTEIN 29"/>
    <property type="match status" value="1"/>
</dbReference>
<keyword evidence="2" id="KW-0813">Transport</keyword>
<proteinExistence type="inferred from homology"/>
<evidence type="ECO:0000256" key="2">
    <source>
        <dbReference type="ARBA" id="ARBA00022448"/>
    </source>
</evidence>
<dbReference type="Gene3D" id="1.20.5.110">
    <property type="match status" value="2"/>
</dbReference>
<dbReference type="GO" id="GO:0005484">
    <property type="term" value="F:SNAP receptor activity"/>
    <property type="evidence" value="ECO:0007669"/>
    <property type="project" value="TreeGrafter"/>
</dbReference>
<evidence type="ECO:0000256" key="1">
    <source>
        <dbReference type="ARBA" id="ARBA00009480"/>
    </source>
</evidence>
<reference evidence="8" key="1">
    <citation type="submission" date="2025-08" db="UniProtKB">
        <authorList>
            <consortium name="RefSeq"/>
        </authorList>
    </citation>
    <scope>IDENTIFICATION</scope>
    <source>
        <strain evidence="8">11010-0011.00</strain>
        <tissue evidence="8">Whole body</tissue>
    </source>
</reference>
<dbReference type="CDD" id="cd15887">
    <property type="entry name" value="SNARE_SNAP29N"/>
    <property type="match status" value="1"/>
</dbReference>
<dbReference type="GO" id="GO:0005886">
    <property type="term" value="C:plasma membrane"/>
    <property type="evidence" value="ECO:0007669"/>
    <property type="project" value="TreeGrafter"/>
</dbReference>
<gene>
    <name evidence="8" type="primary">LOC115629428</name>
</gene>
<evidence type="ECO:0000256" key="4">
    <source>
        <dbReference type="ARBA" id="ARBA00023054"/>
    </source>
</evidence>
<sequence>MANNYLEPVSNHFPHIDDDSFLKNTQKAKAKKLNTNPFEEKYDDDDDMSTQSRQAYIEKRRQIEERTLDSSKISLGLLYETEEVGNATAVELTKQREQLEKTSLQLDEINVTLRTSQRHLTGLKSLFGGLKNYLSGNRVQPTRSPNTPANSSAIEEEVQTSSAELYDNQPVSRIRNVGSTSHHQQTQQQHNFESCLESNLKEMCDNLSRLKCLANNLGTEIESQNDLLDNMNYKVEDVDLKISKQSKQMNLLLKK</sequence>
<protein>
    <submittedName>
        <fullName evidence="8">Synaptosomal-associated protein 29</fullName>
    </submittedName>
</protein>
<evidence type="ECO:0000313" key="7">
    <source>
        <dbReference type="Proteomes" id="UP000504634"/>
    </source>
</evidence>
<name>A0A6J2TZ06_DROLE</name>
<comment type="similarity">
    <text evidence="1">Belongs to the SNAP-25 family.</text>
</comment>
<evidence type="ECO:0000313" key="8">
    <source>
        <dbReference type="RefSeq" id="XP_030381746.1"/>
    </source>
</evidence>
<dbReference type="GO" id="GO:0015031">
    <property type="term" value="P:protein transport"/>
    <property type="evidence" value="ECO:0007669"/>
    <property type="project" value="UniProtKB-KW"/>
</dbReference>
<dbReference type="PANTHER" id="PTHR19305">
    <property type="entry name" value="SYNAPTOSOMAL ASSOCIATED PROTEIN"/>
    <property type="match status" value="1"/>
</dbReference>
<dbReference type="PROSITE" id="PS50192">
    <property type="entry name" value="T_SNARE"/>
    <property type="match status" value="1"/>
</dbReference>
<dbReference type="CDD" id="cd15856">
    <property type="entry name" value="SNARE_SNAP29C"/>
    <property type="match status" value="1"/>
</dbReference>
<keyword evidence="4" id="KW-0175">Coiled coil</keyword>
<keyword evidence="3" id="KW-0653">Protein transport</keyword>
<dbReference type="FunFam" id="1.20.5.110:FF:000041">
    <property type="entry name" value="Synaptosomal-associated protein 29"/>
    <property type="match status" value="1"/>
</dbReference>
<dbReference type="GO" id="GO:0098793">
    <property type="term" value="C:presynapse"/>
    <property type="evidence" value="ECO:0007669"/>
    <property type="project" value="GOC"/>
</dbReference>